<dbReference type="Proteomes" id="UP000257109">
    <property type="component" value="Unassembled WGS sequence"/>
</dbReference>
<evidence type="ECO:0000313" key="1">
    <source>
        <dbReference type="EMBL" id="RDX82158.1"/>
    </source>
</evidence>
<feature type="non-terminal residue" evidence="1">
    <location>
        <position position="1"/>
    </location>
</feature>
<dbReference type="OrthoDB" id="1721574at2759"/>
<comment type="caution">
    <text evidence="1">The sequence shown here is derived from an EMBL/GenBank/DDBJ whole genome shotgun (WGS) entry which is preliminary data.</text>
</comment>
<dbReference type="PANTHER" id="PTHR35046">
    <property type="entry name" value="ZINC KNUCKLE (CCHC-TYPE) FAMILY PROTEIN"/>
    <property type="match status" value="1"/>
</dbReference>
<organism evidence="1 2">
    <name type="scientific">Mucuna pruriens</name>
    <name type="common">Velvet bean</name>
    <name type="synonym">Dolichos pruriens</name>
    <dbReference type="NCBI Taxonomy" id="157652"/>
    <lineage>
        <taxon>Eukaryota</taxon>
        <taxon>Viridiplantae</taxon>
        <taxon>Streptophyta</taxon>
        <taxon>Embryophyta</taxon>
        <taxon>Tracheophyta</taxon>
        <taxon>Spermatophyta</taxon>
        <taxon>Magnoliopsida</taxon>
        <taxon>eudicotyledons</taxon>
        <taxon>Gunneridae</taxon>
        <taxon>Pentapetalae</taxon>
        <taxon>rosids</taxon>
        <taxon>fabids</taxon>
        <taxon>Fabales</taxon>
        <taxon>Fabaceae</taxon>
        <taxon>Papilionoideae</taxon>
        <taxon>50 kb inversion clade</taxon>
        <taxon>NPAAA clade</taxon>
        <taxon>indigoferoid/millettioid clade</taxon>
        <taxon>Phaseoleae</taxon>
        <taxon>Mucuna</taxon>
    </lineage>
</organism>
<reference evidence="1" key="1">
    <citation type="submission" date="2018-05" db="EMBL/GenBank/DDBJ databases">
        <title>Draft genome of Mucuna pruriens seed.</title>
        <authorList>
            <person name="Nnadi N.E."/>
            <person name="Vos R."/>
            <person name="Hasami M.H."/>
            <person name="Devisetty U.K."/>
            <person name="Aguiy J.C."/>
        </authorList>
    </citation>
    <scope>NUCLEOTIDE SEQUENCE [LARGE SCALE GENOMIC DNA]</scope>
    <source>
        <strain evidence="1">JCA_2017</strain>
    </source>
</reference>
<sequence length="98" mass="11620">MTHFILCHKSDNAAHVANLFFTKVVRIHGLPKTIMSNRLQVLGSLLELHDKAMLHMERKGEQYARSANKERKEVLFKEGDLVWVDWRKERFPHLRKNK</sequence>
<dbReference type="EMBL" id="QJKJ01007713">
    <property type="protein sequence ID" value="RDX82158.1"/>
    <property type="molecule type" value="Genomic_DNA"/>
</dbReference>
<keyword evidence="2" id="KW-1185">Reference proteome</keyword>
<accession>A0A371FV34</accession>
<dbReference type="PANTHER" id="PTHR35046:SF9">
    <property type="entry name" value="RNA-DIRECTED DNA POLYMERASE"/>
    <property type="match status" value="1"/>
</dbReference>
<protein>
    <submittedName>
        <fullName evidence="1">Uncharacterized protein</fullName>
    </submittedName>
</protein>
<evidence type="ECO:0000313" key="2">
    <source>
        <dbReference type="Proteomes" id="UP000257109"/>
    </source>
</evidence>
<gene>
    <name evidence="1" type="ORF">CR513_37082</name>
</gene>
<dbReference type="AlphaFoldDB" id="A0A371FV34"/>
<name>A0A371FV34_MUCPR</name>
<proteinExistence type="predicted"/>